<dbReference type="STRING" id="442562.Rumeso_04147"/>
<dbReference type="EMBL" id="AOSK01000118">
    <property type="protein sequence ID" value="EYD74283.1"/>
    <property type="molecule type" value="Genomic_DNA"/>
</dbReference>
<evidence type="ECO:0000313" key="2">
    <source>
        <dbReference type="EMBL" id="EYD74283.1"/>
    </source>
</evidence>
<keyword evidence="1" id="KW-0472">Membrane</keyword>
<evidence type="ECO:0000313" key="3">
    <source>
        <dbReference type="Proteomes" id="UP000019666"/>
    </source>
</evidence>
<keyword evidence="1" id="KW-0812">Transmembrane</keyword>
<sequence>MTSTKNRMPLRRERHLWDGLIPAVAVALPMLLGLLLDGRIF</sequence>
<dbReference type="Proteomes" id="UP000019666">
    <property type="component" value="Unassembled WGS sequence"/>
</dbReference>
<dbReference type="RefSeq" id="WP_281177552.1">
    <property type="nucleotide sequence ID" value="NZ_KK088567.1"/>
</dbReference>
<comment type="caution">
    <text evidence="2">The sequence shown here is derived from an EMBL/GenBank/DDBJ whole genome shotgun (WGS) entry which is preliminary data.</text>
</comment>
<feature type="transmembrane region" description="Helical" evidence="1">
    <location>
        <begin position="16"/>
        <end position="36"/>
    </location>
</feature>
<reference evidence="2 3" key="1">
    <citation type="submission" date="2013-02" db="EMBL/GenBank/DDBJ databases">
        <authorList>
            <person name="Fiebig A."/>
            <person name="Goeker M."/>
            <person name="Klenk H.-P.P."/>
        </authorList>
    </citation>
    <scope>NUCLEOTIDE SEQUENCE [LARGE SCALE GENOMIC DNA]</scope>
    <source>
        <strain evidence="2 3">DSM 19309</strain>
    </source>
</reference>
<dbReference type="HOGENOM" id="CLU_3276115_0_0_5"/>
<gene>
    <name evidence="2" type="ORF">Rumeso_04147</name>
</gene>
<proteinExistence type="predicted"/>
<organism evidence="2 3">
    <name type="scientific">Rubellimicrobium mesophilum DSM 19309</name>
    <dbReference type="NCBI Taxonomy" id="442562"/>
    <lineage>
        <taxon>Bacteria</taxon>
        <taxon>Pseudomonadati</taxon>
        <taxon>Pseudomonadota</taxon>
        <taxon>Alphaproteobacteria</taxon>
        <taxon>Rhodobacterales</taxon>
        <taxon>Roseobacteraceae</taxon>
        <taxon>Rubellimicrobium</taxon>
    </lineage>
</organism>
<accession>A0A017HJE0</accession>
<keyword evidence="3" id="KW-1185">Reference proteome</keyword>
<evidence type="ECO:0000256" key="1">
    <source>
        <dbReference type="SAM" id="Phobius"/>
    </source>
</evidence>
<dbReference type="AlphaFoldDB" id="A0A017HJE0"/>
<name>A0A017HJE0_9RHOB</name>
<protein>
    <submittedName>
        <fullName evidence="2">Uncharacterized protein</fullName>
    </submittedName>
</protein>
<keyword evidence="1" id="KW-1133">Transmembrane helix</keyword>